<evidence type="ECO:0000313" key="2">
    <source>
        <dbReference type="Proteomes" id="UP000836387"/>
    </source>
</evidence>
<reference evidence="1" key="2">
    <citation type="submission" date="2021-10" db="EMBL/GenBank/DDBJ databases">
        <authorList>
            <person name="Piombo E."/>
        </authorList>
    </citation>
    <scope>NUCLEOTIDE SEQUENCE</scope>
</reference>
<reference evidence="1" key="1">
    <citation type="submission" date="2020-04" db="EMBL/GenBank/DDBJ databases">
        <authorList>
            <person name="Broberg M."/>
        </authorList>
    </citation>
    <scope>NUCLEOTIDE SEQUENCE</scope>
</reference>
<name>A0ACA9U5A7_BIOOC</name>
<organism evidence="1 2">
    <name type="scientific">Clonostachys rosea f. rosea IK726</name>
    <dbReference type="NCBI Taxonomy" id="1349383"/>
    <lineage>
        <taxon>Eukaryota</taxon>
        <taxon>Fungi</taxon>
        <taxon>Dikarya</taxon>
        <taxon>Ascomycota</taxon>
        <taxon>Pezizomycotina</taxon>
        <taxon>Sordariomycetes</taxon>
        <taxon>Hypocreomycetidae</taxon>
        <taxon>Hypocreales</taxon>
        <taxon>Bionectriaceae</taxon>
        <taxon>Clonostachys</taxon>
    </lineage>
</organism>
<dbReference type="Proteomes" id="UP000836387">
    <property type="component" value="Unassembled WGS sequence"/>
</dbReference>
<keyword evidence="2" id="KW-1185">Reference proteome</keyword>
<gene>
    <name evidence="1" type="ORF">CRV2_00021472</name>
</gene>
<dbReference type="EMBL" id="CADEHS020000013">
    <property type="protein sequence ID" value="CAG9947898.1"/>
    <property type="molecule type" value="Genomic_DNA"/>
</dbReference>
<sequence>MPSDALKDLAKHLLRVFLHHISVAWISFTKSHLPMAFTLSLKLARSLAATCQLNLFIHLLSPWVLQALEQLAQETLLPFRLWHLAVLLGGGHVEEQISLDEDLLGLVEENNLFVCVTSTYS</sequence>
<evidence type="ECO:0000313" key="1">
    <source>
        <dbReference type="EMBL" id="CAG9947898.1"/>
    </source>
</evidence>
<protein>
    <submittedName>
        <fullName evidence="1">Uncharacterized protein</fullName>
    </submittedName>
</protein>
<accession>A0ACA9U5A7</accession>
<comment type="caution">
    <text evidence="1">The sequence shown here is derived from an EMBL/GenBank/DDBJ whole genome shotgun (WGS) entry which is preliminary data.</text>
</comment>
<proteinExistence type="predicted"/>